<keyword evidence="1" id="KW-0812">Transmembrane</keyword>
<dbReference type="AlphaFoldDB" id="G8BRF5"/>
<dbReference type="GeneID" id="11533645"/>
<dbReference type="KEGG" id="tpf:TPHA_0C01750"/>
<sequence length="218" mass="25129">MSLLLQKKAVNIIIQLRSYIGSNIKVSNPNIYNGLSVSHKFNCTKSICLYSTKGNKDGKILEEFSTKKKDMLHRMISKSKLLTKLNSHPNFKNYFDRISQTGTVSTVTGFLLLHELSAIVPLFALWWILYHSNIHDTLVLPEILHNLMEYCSDVMNRFVGDKYPDLDRKRIIFTGALSYMTVKVLYPIRILLSLWAAPYFGNLLVSPFRKLIKLSRKK</sequence>
<dbReference type="eggNOG" id="ENOG502S09K">
    <property type="taxonomic scope" value="Eukaryota"/>
</dbReference>
<accession>G8BRF5</accession>
<dbReference type="OMA" id="YAYVIVK"/>
<evidence type="ECO:0000313" key="3">
    <source>
        <dbReference type="Proteomes" id="UP000005666"/>
    </source>
</evidence>
<evidence type="ECO:0000313" key="2">
    <source>
        <dbReference type="EMBL" id="CCE62331.1"/>
    </source>
</evidence>
<dbReference type="STRING" id="1071381.G8BRF5"/>
<feature type="transmembrane region" description="Helical" evidence="1">
    <location>
        <begin position="186"/>
        <end position="208"/>
    </location>
</feature>
<gene>
    <name evidence="2" type="primary">TPHA0C01750</name>
    <name evidence="2" type="ordered locus">TPHA_0C01750</name>
</gene>
<dbReference type="RefSeq" id="XP_003684765.1">
    <property type="nucleotide sequence ID" value="XM_003684717.1"/>
</dbReference>
<organism evidence="2 3">
    <name type="scientific">Tetrapisispora phaffii (strain ATCC 24235 / CBS 4417 / NBRC 1672 / NRRL Y-8282 / UCD 70-5)</name>
    <name type="common">Yeast</name>
    <name type="synonym">Fabospora phaffii</name>
    <dbReference type="NCBI Taxonomy" id="1071381"/>
    <lineage>
        <taxon>Eukaryota</taxon>
        <taxon>Fungi</taxon>
        <taxon>Dikarya</taxon>
        <taxon>Ascomycota</taxon>
        <taxon>Saccharomycotina</taxon>
        <taxon>Saccharomycetes</taxon>
        <taxon>Saccharomycetales</taxon>
        <taxon>Saccharomycetaceae</taxon>
        <taxon>Tetrapisispora</taxon>
    </lineage>
</organism>
<dbReference type="OrthoDB" id="5580261at2759"/>
<reference evidence="2 3" key="1">
    <citation type="journal article" date="2011" name="Proc. Natl. Acad. Sci. U.S.A.">
        <title>Evolutionary erosion of yeast sex chromosomes by mating-type switching accidents.</title>
        <authorList>
            <person name="Gordon J.L."/>
            <person name="Armisen D."/>
            <person name="Proux-Wera E."/>
            <person name="Oheigeartaigh S.S."/>
            <person name="Byrne K.P."/>
            <person name="Wolfe K.H."/>
        </authorList>
    </citation>
    <scope>NUCLEOTIDE SEQUENCE [LARGE SCALE GENOMIC DNA]</scope>
    <source>
        <strain evidence="3">ATCC 24235 / CBS 4417 / NBRC 1672 / NRRL Y-8282 / UCD 70-5</strain>
    </source>
</reference>
<name>G8BRF5_TETPH</name>
<protein>
    <submittedName>
        <fullName evidence="2">Uncharacterized protein</fullName>
    </submittedName>
</protein>
<keyword evidence="1" id="KW-0472">Membrane</keyword>
<dbReference type="PANTHER" id="PTHR28002">
    <property type="entry name" value="MIOREX COMPLEX COMPONENT 11"/>
    <property type="match status" value="1"/>
</dbReference>
<feature type="transmembrane region" description="Helical" evidence="1">
    <location>
        <begin position="107"/>
        <end position="129"/>
    </location>
</feature>
<dbReference type="PANTHER" id="PTHR28002:SF1">
    <property type="entry name" value="MIOREX COMPLEX COMPONENT 11"/>
    <property type="match status" value="1"/>
</dbReference>
<dbReference type="HOGENOM" id="CLU_110375_0_0_1"/>
<dbReference type="InterPro" id="IPR018811">
    <property type="entry name" value="MRX11"/>
</dbReference>
<dbReference type="Proteomes" id="UP000005666">
    <property type="component" value="Chromosome 3"/>
</dbReference>
<keyword evidence="3" id="KW-1185">Reference proteome</keyword>
<evidence type="ECO:0000256" key="1">
    <source>
        <dbReference type="SAM" id="Phobius"/>
    </source>
</evidence>
<dbReference type="EMBL" id="HE612858">
    <property type="protein sequence ID" value="CCE62331.1"/>
    <property type="molecule type" value="Genomic_DNA"/>
</dbReference>
<proteinExistence type="predicted"/>
<dbReference type="Pfam" id="PF10306">
    <property type="entry name" value="FLILHELTA"/>
    <property type="match status" value="1"/>
</dbReference>
<dbReference type="GO" id="GO:0005739">
    <property type="term" value="C:mitochondrion"/>
    <property type="evidence" value="ECO:0007669"/>
    <property type="project" value="TreeGrafter"/>
</dbReference>
<keyword evidence="1" id="KW-1133">Transmembrane helix</keyword>